<keyword evidence="3" id="KW-0539">Nucleus</keyword>
<name>A0A9W9Z4R9_9CNID</name>
<proteinExistence type="predicted"/>
<dbReference type="InterPro" id="IPR032460">
    <property type="entry name" value="Symplekin/Pta1_N"/>
</dbReference>
<dbReference type="Gene3D" id="1.25.10.10">
    <property type="entry name" value="Leucine-rich Repeat Variant"/>
    <property type="match status" value="1"/>
</dbReference>
<evidence type="ECO:0000256" key="4">
    <source>
        <dbReference type="SAM" id="MobiDB-lite"/>
    </source>
</evidence>
<dbReference type="EMBL" id="MU826828">
    <property type="protein sequence ID" value="KAJ7374359.1"/>
    <property type="molecule type" value="Genomic_DNA"/>
</dbReference>
<feature type="compositionally biased region" description="Basic and acidic residues" evidence="4">
    <location>
        <begin position="1041"/>
        <end position="1061"/>
    </location>
</feature>
<dbReference type="InterPro" id="IPR016024">
    <property type="entry name" value="ARM-type_fold"/>
</dbReference>
<dbReference type="PANTHER" id="PTHR15245">
    <property type="entry name" value="SYMPLEKIN-RELATED"/>
    <property type="match status" value="1"/>
</dbReference>
<feature type="compositionally biased region" description="Basic residues" evidence="4">
    <location>
        <begin position="1062"/>
        <end position="1081"/>
    </location>
</feature>
<evidence type="ECO:0000313" key="8">
    <source>
        <dbReference type="Proteomes" id="UP001163046"/>
    </source>
</evidence>
<dbReference type="InterPro" id="IPR011989">
    <property type="entry name" value="ARM-like"/>
</dbReference>
<dbReference type="GO" id="GO:0006397">
    <property type="term" value="P:mRNA processing"/>
    <property type="evidence" value="ECO:0007669"/>
    <property type="project" value="UniProtKB-KW"/>
</dbReference>
<comment type="caution">
    <text evidence="7">The sequence shown here is derived from an EMBL/GenBank/DDBJ whole genome shotgun (WGS) entry which is preliminary data.</text>
</comment>
<dbReference type="SUPFAM" id="SSF48371">
    <property type="entry name" value="ARM repeat"/>
    <property type="match status" value="1"/>
</dbReference>
<protein>
    <recommendedName>
        <fullName evidence="9">Symplekin</fullName>
    </recommendedName>
</protein>
<evidence type="ECO:0000256" key="1">
    <source>
        <dbReference type="ARBA" id="ARBA00004123"/>
    </source>
</evidence>
<evidence type="ECO:0000259" key="6">
    <source>
        <dbReference type="Pfam" id="PF12295"/>
    </source>
</evidence>
<feature type="region of interest" description="Disordered" evidence="4">
    <location>
        <begin position="1015"/>
        <end position="1095"/>
    </location>
</feature>
<evidence type="ECO:0000259" key="5">
    <source>
        <dbReference type="Pfam" id="PF11935"/>
    </source>
</evidence>
<feature type="domain" description="Symplekin/Pta1 N-terminal" evidence="5">
    <location>
        <begin position="128"/>
        <end position="348"/>
    </location>
</feature>
<organism evidence="7 8">
    <name type="scientific">Desmophyllum pertusum</name>
    <dbReference type="NCBI Taxonomy" id="174260"/>
    <lineage>
        <taxon>Eukaryota</taxon>
        <taxon>Metazoa</taxon>
        <taxon>Cnidaria</taxon>
        <taxon>Anthozoa</taxon>
        <taxon>Hexacorallia</taxon>
        <taxon>Scleractinia</taxon>
        <taxon>Caryophylliina</taxon>
        <taxon>Caryophylliidae</taxon>
        <taxon>Desmophyllum</taxon>
    </lineage>
</organism>
<feature type="region of interest" description="Disordered" evidence="4">
    <location>
        <begin position="341"/>
        <end position="375"/>
    </location>
</feature>
<dbReference type="GO" id="GO:0005847">
    <property type="term" value="C:mRNA cleavage and polyadenylation specificity factor complex"/>
    <property type="evidence" value="ECO:0007669"/>
    <property type="project" value="TreeGrafter"/>
</dbReference>
<gene>
    <name evidence="7" type="ORF">OS493_007448</name>
</gene>
<evidence type="ECO:0000313" key="7">
    <source>
        <dbReference type="EMBL" id="KAJ7374359.1"/>
    </source>
</evidence>
<comment type="subcellular location">
    <subcellularLocation>
        <location evidence="1">Nucleus</location>
    </subcellularLocation>
</comment>
<keyword evidence="8" id="KW-1185">Reference proteome</keyword>
<feature type="domain" description="Symplekin C-terminal" evidence="6">
    <location>
        <begin position="817"/>
        <end position="981"/>
    </location>
</feature>
<dbReference type="Proteomes" id="UP001163046">
    <property type="component" value="Unassembled WGS sequence"/>
</dbReference>
<dbReference type="Pfam" id="PF11935">
    <property type="entry name" value="SYMPK_PTA1_N"/>
    <property type="match status" value="1"/>
</dbReference>
<dbReference type="AlphaFoldDB" id="A0A9W9Z4R9"/>
<feature type="compositionally biased region" description="Basic and acidic residues" evidence="4">
    <location>
        <begin position="1015"/>
        <end position="1033"/>
    </location>
</feature>
<sequence>MAAEGRTRVRLSVASQFFHNEDTDTLVASGEYSAEDSTSEKVIDLLNQAQLEKENKLNCLKQVQEFIVNKDPTLLDNFLDEILVFQQDRSADVRRFVVGFIEEACKKDIELLSKVQNTLAFMLNDDNVAVQKRVMLCVTQLYKFALQYICKQKAISEELEHLWELLIQIKEQIIDMLESDNDGIRTHAIKFMEMLVLVQSLKTQDSESLKKGEADISLEIVPRNHPLVKMTELREEGGSTLESLLTLIASHTISSVNLMASLGSLSAIARQRPAFMAIVVQAFESLHANLPTSLSKSQVSSVRKNLKLHLMSLLKHPSSIEFLPQITTLLTDLGASQAELQRNIPKVSTEKRRPEPEAVTSKKPKLDPEELETMSTSDAVDMTAQDIIPKLNKDTVTDLVLVSMLALPDSLPSHFHDTYTPIAAAGGQAQVVHLARLLATQMNAARIGKGYERMEALRKAQNDPRMKEAENMSIPVIGGAGSWGNNIPGIEEDPMFMYGAPKPEEDSALKRMLGGHFDVNKEKRPLDIKKTPFVPKEPAVPQLRMRKIKPFKLSDVTRILNPEERQRMMTGAVNRILAAENSAVRSGVIQERNNLIVGLVTQLGGELRMILQEFIQEDIRNRYDLLLSWLYQEYGASERTGMEDEPELRQSYGDCLLNLMDGLYSKLDAKDKLFTRILLDIPSLTDGAVMAVRMYCEDLERLQVGFSTLRELILKRPATQQQLLQTLLELTTNEKEQVRVQAIHSAKKLHTRPELAESIEVRAIGMASPELLQLVENCPTGAETLIARILNIITDKAVPTAELVKRVKELYHKRVSDVRFLIPVLTGLKKQEIIAVLPKLIKQSPSVVKEVFNRLLGCFHSDSKVSATSPLSPSELLVALHQIEAKSDMKSVMKASSLCFAEKTIYTQEVLAVVLHQLMEINPLPTLFMRTVIQSLSICPRLVGFVMNILAKLITKQMTKPQSFSVLLQLPSRQLESVFEICPELKENLVAHVQSFTPHQRAHIPRSLLQILDKDGKKDEKKAKLDKPDKEQIDPEEEDDGSTKGDKSPKRTRSHTRESLKDKRKSRRSRSRSRSPRKKREKSAGEESASEGEIN</sequence>
<accession>A0A9W9Z4R9</accession>
<evidence type="ECO:0000256" key="3">
    <source>
        <dbReference type="ARBA" id="ARBA00023242"/>
    </source>
</evidence>
<dbReference type="InterPro" id="IPR021850">
    <property type="entry name" value="Symplekin/Pta1"/>
</dbReference>
<dbReference type="OrthoDB" id="331600at2759"/>
<reference evidence="7" key="1">
    <citation type="submission" date="2023-01" db="EMBL/GenBank/DDBJ databases">
        <title>Genome assembly of the deep-sea coral Lophelia pertusa.</title>
        <authorList>
            <person name="Herrera S."/>
            <person name="Cordes E."/>
        </authorList>
    </citation>
    <scope>NUCLEOTIDE SEQUENCE</scope>
    <source>
        <strain evidence="7">USNM1676648</strain>
        <tissue evidence="7">Polyp</tissue>
    </source>
</reference>
<evidence type="ECO:0000256" key="2">
    <source>
        <dbReference type="ARBA" id="ARBA00022664"/>
    </source>
</evidence>
<dbReference type="Pfam" id="PF12295">
    <property type="entry name" value="Symplekin_C"/>
    <property type="match status" value="1"/>
</dbReference>
<dbReference type="InterPro" id="IPR022075">
    <property type="entry name" value="Symplekin_C"/>
</dbReference>
<evidence type="ECO:0008006" key="9">
    <source>
        <dbReference type="Google" id="ProtNLM"/>
    </source>
</evidence>
<keyword evidence="2" id="KW-0507">mRNA processing</keyword>
<dbReference type="PANTHER" id="PTHR15245:SF20">
    <property type="entry name" value="SYMPLEKIN"/>
    <property type="match status" value="1"/>
</dbReference>